<evidence type="ECO:0008006" key="5">
    <source>
        <dbReference type="Google" id="ProtNLM"/>
    </source>
</evidence>
<accession>A0A261TWH9</accession>
<dbReference type="InterPro" id="IPR012373">
    <property type="entry name" value="Ferrdict_sens_TM"/>
</dbReference>
<dbReference type="PANTHER" id="PTHR30273:SF2">
    <property type="entry name" value="PROTEIN FECR"/>
    <property type="match status" value="1"/>
</dbReference>
<proteinExistence type="predicted"/>
<evidence type="ECO:0000313" key="4">
    <source>
        <dbReference type="Proteomes" id="UP000216913"/>
    </source>
</evidence>
<gene>
    <name evidence="3" type="ORF">CAL25_05960</name>
</gene>
<dbReference type="PANTHER" id="PTHR30273">
    <property type="entry name" value="PERIPLASMIC SIGNAL SENSOR AND SIGMA FACTOR ACTIVATOR FECR-RELATED"/>
    <property type="match status" value="1"/>
</dbReference>
<keyword evidence="4" id="KW-1185">Reference proteome</keyword>
<dbReference type="InterPro" id="IPR006860">
    <property type="entry name" value="FecR"/>
</dbReference>
<organism evidence="3 4">
    <name type="scientific">Bordetella genomosp. 5</name>
    <dbReference type="NCBI Taxonomy" id="1395608"/>
    <lineage>
        <taxon>Bacteria</taxon>
        <taxon>Pseudomonadati</taxon>
        <taxon>Pseudomonadota</taxon>
        <taxon>Betaproteobacteria</taxon>
        <taxon>Burkholderiales</taxon>
        <taxon>Alcaligenaceae</taxon>
        <taxon>Bordetella</taxon>
    </lineage>
</organism>
<protein>
    <recommendedName>
        <fullName evidence="5">Iron dicitrate transport regulator FecR</fullName>
    </recommendedName>
</protein>
<dbReference type="OrthoDB" id="8641865at2"/>
<dbReference type="AlphaFoldDB" id="A0A261TWH9"/>
<dbReference type="Gene3D" id="2.60.120.1440">
    <property type="match status" value="1"/>
</dbReference>
<dbReference type="EMBL" id="NEVP01000004">
    <property type="protein sequence ID" value="OZI53522.1"/>
    <property type="molecule type" value="Genomic_DNA"/>
</dbReference>
<evidence type="ECO:0000259" key="1">
    <source>
        <dbReference type="Pfam" id="PF04773"/>
    </source>
</evidence>
<reference evidence="3 4" key="1">
    <citation type="submission" date="2017-05" db="EMBL/GenBank/DDBJ databases">
        <title>Complete and WGS of Bordetella genogroups.</title>
        <authorList>
            <person name="Spilker T."/>
            <person name="LiPuma J."/>
        </authorList>
    </citation>
    <scope>NUCLEOTIDE SEQUENCE [LARGE SCALE GENOMIC DNA]</scope>
    <source>
        <strain evidence="3 4">AU10456</strain>
    </source>
</reference>
<sequence length="312" mass="33898">MSAVPAAPRHALTRPQALQAASQWVVKLSDTECDSATYTAFEAWYHSRPEHAAAFDRLSKVWGTLGRLQPDQLNARPRRATRALAGGLLSLALLAGLIGGPAFDAPDVRADHRVERVALPDGSIATLDAGSALRFDYAAGRRDVVLERGRALFEVRPRQAGEPPFRVRTDQGIATALGTRFEVTRAASGMRVHVYEHDVAILCTMCEPREAMTLSPGEGAHLHDGKWQRDAGATTASPAWSQGLLRLDDISLAQAAERLQPYSDRRLLVVGAARDLRVSGTVNIADVQRALRFLLARQSVTTYTLPGLLVLQ</sequence>
<evidence type="ECO:0000313" key="3">
    <source>
        <dbReference type="EMBL" id="OZI53522.1"/>
    </source>
</evidence>
<dbReference type="InterPro" id="IPR032623">
    <property type="entry name" value="FecR_N"/>
</dbReference>
<dbReference type="Proteomes" id="UP000216913">
    <property type="component" value="Unassembled WGS sequence"/>
</dbReference>
<name>A0A261TWH9_9BORD</name>
<dbReference type="PIRSF" id="PIRSF018266">
    <property type="entry name" value="FecR"/>
    <property type="match status" value="1"/>
</dbReference>
<dbReference type="GO" id="GO:0016989">
    <property type="term" value="F:sigma factor antagonist activity"/>
    <property type="evidence" value="ECO:0007669"/>
    <property type="project" value="TreeGrafter"/>
</dbReference>
<dbReference type="Pfam" id="PF04773">
    <property type="entry name" value="FecR"/>
    <property type="match status" value="1"/>
</dbReference>
<feature type="domain" description="FecR N-terminal" evidence="2">
    <location>
        <begin position="19"/>
        <end position="59"/>
    </location>
</feature>
<evidence type="ECO:0000259" key="2">
    <source>
        <dbReference type="Pfam" id="PF16220"/>
    </source>
</evidence>
<feature type="domain" description="FecR protein" evidence="1">
    <location>
        <begin position="116"/>
        <end position="199"/>
    </location>
</feature>
<dbReference type="RefSeq" id="WP_094799028.1">
    <property type="nucleotide sequence ID" value="NZ_NEVP01000004.1"/>
</dbReference>
<dbReference type="Pfam" id="PF16220">
    <property type="entry name" value="DUF4880"/>
    <property type="match status" value="1"/>
</dbReference>
<comment type="caution">
    <text evidence="3">The sequence shown here is derived from an EMBL/GenBank/DDBJ whole genome shotgun (WGS) entry which is preliminary data.</text>
</comment>